<reference evidence="2" key="1">
    <citation type="submission" date="2019-03" db="EMBL/GenBank/DDBJ databases">
        <title>Aquabacterium pictum sp.nov., the first bacteriochlorophyll a-containing freshwater bacterium in the genus Aquabacterium of the class Betaproteobacteria.</title>
        <authorList>
            <person name="Hirose S."/>
            <person name="Tank M."/>
            <person name="Hara E."/>
            <person name="Tamaki H."/>
            <person name="Takaichi S."/>
            <person name="Haruta S."/>
            <person name="Hanada S."/>
        </authorList>
    </citation>
    <scope>NUCLEOTIDE SEQUENCE [LARGE SCALE GENOMIC DNA]</scope>
    <source>
        <strain evidence="2">W35</strain>
    </source>
</reference>
<name>A0A480ASE0_9BURK</name>
<dbReference type="RefSeq" id="WP_137734069.1">
    <property type="nucleotide sequence ID" value="NZ_BJCL01000009.1"/>
</dbReference>
<proteinExistence type="predicted"/>
<dbReference type="GO" id="GO:0003677">
    <property type="term" value="F:DNA binding"/>
    <property type="evidence" value="ECO:0007669"/>
    <property type="project" value="InterPro"/>
</dbReference>
<gene>
    <name evidence="1" type="ORF">AQPW35_34140</name>
</gene>
<dbReference type="InterPro" id="IPR010982">
    <property type="entry name" value="Lambda_DNA-bd_dom_sf"/>
</dbReference>
<evidence type="ECO:0000313" key="2">
    <source>
        <dbReference type="Proteomes" id="UP000301751"/>
    </source>
</evidence>
<dbReference type="AlphaFoldDB" id="A0A480ASE0"/>
<dbReference type="Proteomes" id="UP000301751">
    <property type="component" value="Unassembled WGS sequence"/>
</dbReference>
<keyword evidence="2" id="KW-1185">Reference proteome</keyword>
<protein>
    <submittedName>
        <fullName evidence="1">Uncharacterized protein</fullName>
    </submittedName>
</protein>
<dbReference type="InterPro" id="IPR001387">
    <property type="entry name" value="Cro/C1-type_HTH"/>
</dbReference>
<evidence type="ECO:0000313" key="1">
    <source>
        <dbReference type="EMBL" id="GCL64333.1"/>
    </source>
</evidence>
<organism evidence="1 2">
    <name type="scientific">Pseudaquabacterium pictum</name>
    <dbReference type="NCBI Taxonomy" id="2315236"/>
    <lineage>
        <taxon>Bacteria</taxon>
        <taxon>Pseudomonadati</taxon>
        <taxon>Pseudomonadota</taxon>
        <taxon>Betaproteobacteria</taxon>
        <taxon>Burkholderiales</taxon>
        <taxon>Sphaerotilaceae</taxon>
        <taxon>Pseudaquabacterium</taxon>
    </lineage>
</organism>
<dbReference type="CDD" id="cd00093">
    <property type="entry name" value="HTH_XRE"/>
    <property type="match status" value="1"/>
</dbReference>
<dbReference type="OrthoDB" id="6064795at2"/>
<dbReference type="Gene3D" id="1.10.260.40">
    <property type="entry name" value="lambda repressor-like DNA-binding domains"/>
    <property type="match status" value="1"/>
</dbReference>
<sequence length="209" mass="21867">MTPRNPPIRSAPLPAAERAELLTRLADECRSGTQQEVAARIGFSIAAINRVLKGTYVAKPDNLLRALRDSAPSSAAAPGEAGNWIGALRAECARTTQAAAARRIGVGDTTVSQVLSGNYAASTQRIERRVRGALMGAQCTCPVMGEVSTKVCQDVQERRPGKGGTGIGNPQHATAWYACRGQGRFTAAGPCPHFNAGGRQATTTPAQEA</sequence>
<dbReference type="EMBL" id="BJCL01000009">
    <property type="protein sequence ID" value="GCL64333.1"/>
    <property type="molecule type" value="Genomic_DNA"/>
</dbReference>
<comment type="caution">
    <text evidence="1">The sequence shown here is derived from an EMBL/GenBank/DDBJ whole genome shotgun (WGS) entry which is preliminary data.</text>
</comment>
<accession>A0A480ASE0</accession>